<dbReference type="Pfam" id="PF08369">
    <property type="entry name" value="PCP_red"/>
    <property type="match status" value="1"/>
</dbReference>
<dbReference type="GO" id="GO:0016491">
    <property type="term" value="F:oxidoreductase activity"/>
    <property type="evidence" value="ECO:0007669"/>
    <property type="project" value="InterPro"/>
</dbReference>
<evidence type="ECO:0000256" key="6">
    <source>
        <dbReference type="ARBA" id="ARBA00023014"/>
    </source>
</evidence>
<dbReference type="EMBL" id="DRNB01000160">
    <property type="protein sequence ID" value="HHJ64133.1"/>
    <property type="molecule type" value="Genomic_DNA"/>
</dbReference>
<accession>A0A7C5Q2X8</accession>
<keyword evidence="4" id="KW-0479">Metal-binding</keyword>
<sequence>MADLELKPYLISFSVTARCDLSCPHCFMDAGSSQEELGFEEIERILTEVARFSPYSMLILTGGEPLLRKDIYSLVELASRLGFVTVLGTSGRFLSKDAAERLSERGLKGVSVSVDSVSPGYHDSFRGSPGSWERALEALRISRELGIDTQMNVTLTDQNADQVEELVELGVELRVRAVNFFFIVCTGRAARSFISVETYGELLRKIAELSLREKRLIVRARCAPHAFRFFPQEGIPVGGGTRGCPAGRFYVRIDHQGVLYPCPYLPVSAGSLRESTFETLWRNSPLLLKLRGEDYEGRCGICRYRLICGGCRARALTETGNLMGSDPLCDYEPVASEDPLPPPEPEKDGAELRWTPEALERIERIPFFLKRIIVSLIEKRAREEGQDTVTPEFLERVRRAFHDGDS</sequence>
<dbReference type="AlphaFoldDB" id="A0A7C5Q2X8"/>
<evidence type="ECO:0000313" key="9">
    <source>
        <dbReference type="EMBL" id="HHJ64133.1"/>
    </source>
</evidence>
<keyword evidence="6" id="KW-0411">Iron-sulfur</keyword>
<dbReference type="PANTHER" id="PTHR11228:SF34">
    <property type="entry name" value="TUNGSTEN-CONTAINING ALDEHYDE FERREDOXIN OXIDOREDUCTASE COFACTOR MODIFYING PROTEIN"/>
    <property type="match status" value="1"/>
</dbReference>
<dbReference type="PIRSF" id="PIRSF037420">
    <property type="entry name" value="PQQ_syn_pqqE"/>
    <property type="match status" value="1"/>
</dbReference>
<dbReference type="SFLD" id="SFLDG01067">
    <property type="entry name" value="SPASM/twitch_domain_containing"/>
    <property type="match status" value="1"/>
</dbReference>
<dbReference type="GO" id="GO:0051539">
    <property type="term" value="F:4 iron, 4 sulfur cluster binding"/>
    <property type="evidence" value="ECO:0007669"/>
    <property type="project" value="UniProtKB-KW"/>
</dbReference>
<evidence type="ECO:0000259" key="8">
    <source>
        <dbReference type="PROSITE" id="PS51918"/>
    </source>
</evidence>
<dbReference type="InterPro" id="IPR006638">
    <property type="entry name" value="Elp3/MiaA/NifB-like_rSAM"/>
</dbReference>
<dbReference type="Pfam" id="PF04055">
    <property type="entry name" value="Radical_SAM"/>
    <property type="match status" value="1"/>
</dbReference>
<comment type="cofactor">
    <cofactor evidence="1">
        <name>[4Fe-4S] cluster</name>
        <dbReference type="ChEBI" id="CHEBI:49883"/>
    </cofactor>
</comment>
<dbReference type="Gene3D" id="1.10.8.550">
    <property type="entry name" value="Proto-chlorophyllide reductase 57 kD subunit B"/>
    <property type="match status" value="1"/>
</dbReference>
<dbReference type="InterPro" id="IPR050377">
    <property type="entry name" value="Radical_SAM_PqqE_MftC-like"/>
</dbReference>
<comment type="caution">
    <text evidence="9">The sequence shown here is derived from an EMBL/GenBank/DDBJ whole genome shotgun (WGS) entry which is preliminary data.</text>
</comment>
<dbReference type="SFLD" id="SFLDG01386">
    <property type="entry name" value="main_SPASM_domain-containing"/>
    <property type="match status" value="1"/>
</dbReference>
<dbReference type="InterPro" id="IPR013785">
    <property type="entry name" value="Aldolase_TIM"/>
</dbReference>
<keyword evidence="3" id="KW-0949">S-adenosyl-L-methionine</keyword>
<dbReference type="InterPro" id="IPR013580">
    <property type="entry name" value="LI-POR_suB-like_C"/>
</dbReference>
<dbReference type="Proteomes" id="UP000885792">
    <property type="component" value="Unassembled WGS sequence"/>
</dbReference>
<name>A0A7C5Q2X8_AQUAO</name>
<dbReference type="PROSITE" id="PS51918">
    <property type="entry name" value="RADICAL_SAM"/>
    <property type="match status" value="1"/>
</dbReference>
<protein>
    <submittedName>
        <fullName evidence="9">Radical SAM protein</fullName>
    </submittedName>
</protein>
<dbReference type="PANTHER" id="PTHR11228">
    <property type="entry name" value="RADICAL SAM DOMAIN PROTEIN"/>
    <property type="match status" value="1"/>
</dbReference>
<dbReference type="GO" id="GO:0046872">
    <property type="term" value="F:metal ion binding"/>
    <property type="evidence" value="ECO:0007669"/>
    <property type="project" value="UniProtKB-KW"/>
</dbReference>
<evidence type="ECO:0000256" key="2">
    <source>
        <dbReference type="ARBA" id="ARBA00022485"/>
    </source>
</evidence>
<proteinExistence type="predicted"/>
<dbReference type="InterPro" id="IPR017200">
    <property type="entry name" value="PqqE-like"/>
</dbReference>
<evidence type="ECO:0000256" key="5">
    <source>
        <dbReference type="ARBA" id="ARBA00023004"/>
    </source>
</evidence>
<feature type="region of interest" description="Disordered" evidence="7">
    <location>
        <begin position="333"/>
        <end position="352"/>
    </location>
</feature>
<gene>
    <name evidence="9" type="ORF">ENJ61_04420</name>
</gene>
<organism evidence="9">
    <name type="scientific">Aquifex aeolicus</name>
    <dbReference type="NCBI Taxonomy" id="63363"/>
    <lineage>
        <taxon>Bacteria</taxon>
        <taxon>Pseudomonadati</taxon>
        <taxon>Aquificota</taxon>
        <taxon>Aquificia</taxon>
        <taxon>Aquificales</taxon>
        <taxon>Aquificaceae</taxon>
        <taxon>Aquifex</taxon>
    </lineage>
</organism>
<dbReference type="CDD" id="cd01335">
    <property type="entry name" value="Radical_SAM"/>
    <property type="match status" value="1"/>
</dbReference>
<evidence type="ECO:0000256" key="3">
    <source>
        <dbReference type="ARBA" id="ARBA00022691"/>
    </source>
</evidence>
<dbReference type="InterPro" id="IPR058240">
    <property type="entry name" value="rSAM_sf"/>
</dbReference>
<evidence type="ECO:0000256" key="4">
    <source>
        <dbReference type="ARBA" id="ARBA00022723"/>
    </source>
</evidence>
<dbReference type="Gene3D" id="3.20.20.70">
    <property type="entry name" value="Aldolase class I"/>
    <property type="match status" value="1"/>
</dbReference>
<dbReference type="CDD" id="cd21123">
    <property type="entry name" value="SPASM_MftC-like"/>
    <property type="match status" value="1"/>
</dbReference>
<dbReference type="Pfam" id="PF13186">
    <property type="entry name" value="SPASM"/>
    <property type="match status" value="1"/>
</dbReference>
<keyword evidence="2" id="KW-0004">4Fe-4S</keyword>
<dbReference type="SMART" id="SM00729">
    <property type="entry name" value="Elp3"/>
    <property type="match status" value="1"/>
</dbReference>
<keyword evidence="5" id="KW-0408">Iron</keyword>
<dbReference type="InterPro" id="IPR007197">
    <property type="entry name" value="rSAM"/>
</dbReference>
<evidence type="ECO:0000256" key="7">
    <source>
        <dbReference type="SAM" id="MobiDB-lite"/>
    </source>
</evidence>
<dbReference type="NCBIfam" id="TIGR04085">
    <property type="entry name" value="rSAM_more_4Fe4S"/>
    <property type="match status" value="1"/>
</dbReference>
<dbReference type="SUPFAM" id="SSF102114">
    <property type="entry name" value="Radical SAM enzymes"/>
    <property type="match status" value="1"/>
</dbReference>
<reference evidence="9" key="1">
    <citation type="journal article" date="2020" name="mSystems">
        <title>Genome- and Community-Level Interaction Insights into Carbon Utilization and Element Cycling Functions of Hydrothermarchaeota in Hydrothermal Sediment.</title>
        <authorList>
            <person name="Zhou Z."/>
            <person name="Liu Y."/>
            <person name="Xu W."/>
            <person name="Pan J."/>
            <person name="Luo Z.H."/>
            <person name="Li M."/>
        </authorList>
    </citation>
    <scope>NUCLEOTIDE SEQUENCE [LARGE SCALE GENOMIC DNA]</scope>
    <source>
        <strain evidence="9">HyVt-501</strain>
    </source>
</reference>
<feature type="domain" description="Radical SAM core" evidence="8">
    <location>
        <begin position="3"/>
        <end position="212"/>
    </location>
</feature>
<dbReference type="GO" id="GO:0015995">
    <property type="term" value="P:chlorophyll biosynthetic process"/>
    <property type="evidence" value="ECO:0007669"/>
    <property type="project" value="InterPro"/>
</dbReference>
<dbReference type="InterPro" id="IPR042298">
    <property type="entry name" value="P-CP_red_C"/>
</dbReference>
<dbReference type="InterPro" id="IPR023885">
    <property type="entry name" value="4Fe4S-binding_SPASM_dom"/>
</dbReference>
<dbReference type="SFLD" id="SFLDS00029">
    <property type="entry name" value="Radical_SAM"/>
    <property type="match status" value="1"/>
</dbReference>
<evidence type="ECO:0000256" key="1">
    <source>
        <dbReference type="ARBA" id="ARBA00001966"/>
    </source>
</evidence>
<dbReference type="GO" id="GO:0015979">
    <property type="term" value="P:photosynthesis"/>
    <property type="evidence" value="ECO:0007669"/>
    <property type="project" value="InterPro"/>
</dbReference>